<evidence type="ECO:0000256" key="10">
    <source>
        <dbReference type="RuleBase" id="RU003476"/>
    </source>
</evidence>
<sequence length="276" mass="31332">MFEPIAIETAMIDLSSPESQDAESARCYIIHEQDVLICAHVDRPFPELPAKWLRQHPDYHFLGFLDGQPCYVCEFACHEFDDGRLQRVPLRRLIGATLNDAEFSMASRALQFLSWRKNHRFCSRCGSPTEPHPRDLAMTCAGCGYFQYPRITPCIITLVTDGEHALLGRSARFPEGFYSCLAGFMEAGETAEQALAREVMEESGISVKNLEYLNSQSWPFPHSLMLGFMAEYAGGEIRIDDDEIVDAAWFHYQDLPMVPPVGTIARLLIDQWIARF</sequence>
<dbReference type="Pfam" id="PF09296">
    <property type="entry name" value="NUDIX-like"/>
    <property type="match status" value="1"/>
</dbReference>
<dbReference type="Proteomes" id="UP000008871">
    <property type="component" value="Chromosome"/>
</dbReference>
<dbReference type="PANTHER" id="PTHR42904:SF6">
    <property type="entry name" value="NAD-CAPPED RNA HYDROLASE NUDT12"/>
    <property type="match status" value="1"/>
</dbReference>
<dbReference type="EMBL" id="AM286690">
    <property type="protein sequence ID" value="CAL16676.1"/>
    <property type="molecule type" value="Genomic_DNA"/>
</dbReference>
<evidence type="ECO:0000256" key="9">
    <source>
        <dbReference type="ARBA" id="ARBA00023679"/>
    </source>
</evidence>
<dbReference type="InterPro" id="IPR049734">
    <property type="entry name" value="NudC-like_C"/>
</dbReference>
<evidence type="ECO:0000256" key="8">
    <source>
        <dbReference type="ARBA" id="ARBA00023027"/>
    </source>
</evidence>
<protein>
    <recommendedName>
        <fullName evidence="4">NAD(+) diphosphatase</fullName>
        <ecNumber evidence="4">3.6.1.22</ecNumber>
    </recommendedName>
</protein>
<dbReference type="PRINTS" id="PR00502">
    <property type="entry name" value="NUDIXFAMILY"/>
</dbReference>
<evidence type="ECO:0000256" key="6">
    <source>
        <dbReference type="ARBA" id="ARBA00022801"/>
    </source>
</evidence>
<organism evidence="12 13">
    <name type="scientific">Alcanivorax borkumensis (strain ATCC 700651 / DSM 11573 / NCIMB 13689 / SK2)</name>
    <dbReference type="NCBI Taxonomy" id="393595"/>
    <lineage>
        <taxon>Bacteria</taxon>
        <taxon>Pseudomonadati</taxon>
        <taxon>Pseudomonadota</taxon>
        <taxon>Gammaproteobacteria</taxon>
        <taxon>Oceanospirillales</taxon>
        <taxon>Alcanivoracaceae</taxon>
        <taxon>Alcanivorax</taxon>
    </lineage>
</organism>
<accession>Q0VQ72</accession>
<dbReference type="Gene3D" id="3.90.79.10">
    <property type="entry name" value="Nucleoside Triphosphate Pyrophosphohydrolase"/>
    <property type="match status" value="1"/>
</dbReference>
<dbReference type="InterPro" id="IPR000086">
    <property type="entry name" value="NUDIX_hydrolase_dom"/>
</dbReference>
<keyword evidence="13" id="KW-1185">Reference proteome</keyword>
<keyword evidence="8" id="KW-0520">NAD</keyword>
<dbReference type="PROSITE" id="PS51462">
    <property type="entry name" value="NUDIX"/>
    <property type="match status" value="1"/>
</dbReference>
<dbReference type="CDD" id="cd03429">
    <property type="entry name" value="NUDIX_NADH_pyrophosphatase_Nudt13"/>
    <property type="match status" value="1"/>
</dbReference>
<dbReference type="GO" id="GO:0005829">
    <property type="term" value="C:cytosol"/>
    <property type="evidence" value="ECO:0007669"/>
    <property type="project" value="TreeGrafter"/>
</dbReference>
<feature type="domain" description="Nudix hydrolase" evidence="11">
    <location>
        <begin position="149"/>
        <end position="273"/>
    </location>
</feature>
<dbReference type="Pfam" id="PF00293">
    <property type="entry name" value="NUDIX"/>
    <property type="match status" value="1"/>
</dbReference>
<dbReference type="InterPro" id="IPR020476">
    <property type="entry name" value="Nudix_hydrolase"/>
</dbReference>
<dbReference type="AlphaFoldDB" id="Q0VQ72"/>
<dbReference type="GO" id="GO:0110153">
    <property type="term" value="F:RNA NAD-cap (NMN-forming) hydrolase activity"/>
    <property type="evidence" value="ECO:0007669"/>
    <property type="project" value="RHEA"/>
</dbReference>
<dbReference type="KEGG" id="abo:ABO_1228"/>
<evidence type="ECO:0000256" key="1">
    <source>
        <dbReference type="ARBA" id="ARBA00001946"/>
    </source>
</evidence>
<evidence type="ECO:0000256" key="7">
    <source>
        <dbReference type="ARBA" id="ARBA00022842"/>
    </source>
</evidence>
<dbReference type="Gene3D" id="3.90.79.20">
    <property type="match status" value="1"/>
</dbReference>
<keyword evidence="7" id="KW-0460">Magnesium</keyword>
<dbReference type="GO" id="GO:0035529">
    <property type="term" value="F:NADH pyrophosphatase activity"/>
    <property type="evidence" value="ECO:0007669"/>
    <property type="project" value="TreeGrafter"/>
</dbReference>
<dbReference type="GO" id="GO:0046872">
    <property type="term" value="F:metal ion binding"/>
    <property type="evidence" value="ECO:0007669"/>
    <property type="project" value="UniProtKB-KW"/>
</dbReference>
<dbReference type="HOGENOM" id="CLU_037162_0_1_6"/>
<evidence type="ECO:0000256" key="3">
    <source>
        <dbReference type="ARBA" id="ARBA00009595"/>
    </source>
</evidence>
<comment type="catalytic activity">
    <reaction evidence="9">
        <text>a 5'-end NAD(+)-phospho-ribonucleoside in mRNA + H2O = a 5'-end phospho-adenosine-phospho-ribonucleoside in mRNA + beta-nicotinamide D-ribonucleotide + 2 H(+)</text>
        <dbReference type="Rhea" id="RHEA:60876"/>
        <dbReference type="Rhea" id="RHEA-COMP:15698"/>
        <dbReference type="Rhea" id="RHEA-COMP:15719"/>
        <dbReference type="ChEBI" id="CHEBI:14649"/>
        <dbReference type="ChEBI" id="CHEBI:15377"/>
        <dbReference type="ChEBI" id="CHEBI:15378"/>
        <dbReference type="ChEBI" id="CHEBI:144029"/>
        <dbReference type="ChEBI" id="CHEBI:144051"/>
    </reaction>
    <physiologicalReaction direction="left-to-right" evidence="9">
        <dbReference type="Rhea" id="RHEA:60877"/>
    </physiologicalReaction>
</comment>
<dbReference type="EC" id="3.6.1.22" evidence="4"/>
<dbReference type="GO" id="GO:0019677">
    <property type="term" value="P:NAD+ catabolic process"/>
    <property type="evidence" value="ECO:0007669"/>
    <property type="project" value="TreeGrafter"/>
</dbReference>
<dbReference type="InterPro" id="IPR015376">
    <property type="entry name" value="Znr_NADH_PPase"/>
</dbReference>
<gene>
    <name evidence="12" type="ordered locus">ABO_1228</name>
</gene>
<keyword evidence="5" id="KW-0479">Metal-binding</keyword>
<dbReference type="PROSITE" id="PS00893">
    <property type="entry name" value="NUDIX_BOX"/>
    <property type="match status" value="1"/>
</dbReference>
<dbReference type="InterPro" id="IPR015797">
    <property type="entry name" value="NUDIX_hydrolase-like_dom_sf"/>
</dbReference>
<dbReference type="InterPro" id="IPR050241">
    <property type="entry name" value="NAD-cap_RNA_hydrolase_NudC"/>
</dbReference>
<evidence type="ECO:0000256" key="5">
    <source>
        <dbReference type="ARBA" id="ARBA00022723"/>
    </source>
</evidence>
<dbReference type="SUPFAM" id="SSF55811">
    <property type="entry name" value="Nudix"/>
    <property type="match status" value="2"/>
</dbReference>
<evidence type="ECO:0000256" key="4">
    <source>
        <dbReference type="ARBA" id="ARBA00012381"/>
    </source>
</evidence>
<evidence type="ECO:0000259" key="11">
    <source>
        <dbReference type="PROSITE" id="PS51462"/>
    </source>
</evidence>
<dbReference type="PANTHER" id="PTHR42904">
    <property type="entry name" value="NUDIX HYDROLASE, NUDC SUBFAMILY"/>
    <property type="match status" value="1"/>
</dbReference>
<dbReference type="InterPro" id="IPR015375">
    <property type="entry name" value="NADH_PPase-like_N"/>
</dbReference>
<evidence type="ECO:0000313" key="13">
    <source>
        <dbReference type="Proteomes" id="UP000008871"/>
    </source>
</evidence>
<dbReference type="STRING" id="393595.ABO_1228"/>
<comment type="cofactor">
    <cofactor evidence="2">
        <name>Zn(2+)</name>
        <dbReference type="ChEBI" id="CHEBI:29105"/>
    </cofactor>
</comment>
<reference evidence="12 13" key="1">
    <citation type="journal article" date="2006" name="Nat. Biotechnol.">
        <title>Genome sequence of the ubiquitous hydrocarbon-degrading marine bacterium Alcanivorax borkumensis.</title>
        <authorList>
            <person name="Schneiker S."/>
            <person name="Martins dos Santos V.A.P."/>
            <person name="Bartels D."/>
            <person name="Bekel T."/>
            <person name="Brecht M."/>
            <person name="Buhrmester J."/>
            <person name="Chernikova T.N."/>
            <person name="Denaro R."/>
            <person name="Ferrer M."/>
            <person name="Gertler C."/>
            <person name="Goesmann A."/>
            <person name="Golyshina O.V."/>
            <person name="Kaminski F."/>
            <person name="Khachane A.N."/>
            <person name="Lang S."/>
            <person name="Linke B."/>
            <person name="McHardy A.C."/>
            <person name="Meyer F."/>
            <person name="Nechitaylo T."/>
            <person name="Puehler A."/>
            <person name="Regenhardt D."/>
            <person name="Rupp O."/>
            <person name="Sabirova J.S."/>
            <person name="Selbitschka W."/>
            <person name="Yakimov M.M."/>
            <person name="Timmis K.N."/>
            <person name="Vorhoelter F.-J."/>
            <person name="Weidner S."/>
            <person name="Kaiser O."/>
            <person name="Golyshin P.N."/>
        </authorList>
    </citation>
    <scope>NUCLEOTIDE SEQUENCE [LARGE SCALE GENOMIC DNA]</scope>
    <source>
        <strain evidence="13">ATCC 700651 / DSM 11573 / NCIMB 13689 / SK2</strain>
    </source>
</reference>
<dbReference type="eggNOG" id="COG2816">
    <property type="taxonomic scope" value="Bacteria"/>
</dbReference>
<name>Q0VQ72_ALCBS</name>
<comment type="similarity">
    <text evidence="3">Belongs to the Nudix hydrolase family. NudC subfamily.</text>
</comment>
<dbReference type="NCBIfam" id="NF001299">
    <property type="entry name" value="PRK00241.1"/>
    <property type="match status" value="1"/>
</dbReference>
<dbReference type="GO" id="GO:0006742">
    <property type="term" value="P:NADP+ catabolic process"/>
    <property type="evidence" value="ECO:0007669"/>
    <property type="project" value="TreeGrafter"/>
</dbReference>
<evidence type="ECO:0000313" key="12">
    <source>
        <dbReference type="EMBL" id="CAL16676.1"/>
    </source>
</evidence>
<dbReference type="InterPro" id="IPR020084">
    <property type="entry name" value="NUDIX_hydrolase_CS"/>
</dbReference>
<dbReference type="Pfam" id="PF09297">
    <property type="entry name" value="Zn_ribbon_NUD"/>
    <property type="match status" value="1"/>
</dbReference>
<comment type="cofactor">
    <cofactor evidence="1">
        <name>Mg(2+)</name>
        <dbReference type="ChEBI" id="CHEBI:18420"/>
    </cofactor>
</comment>
<proteinExistence type="inferred from homology"/>
<keyword evidence="6 10" id="KW-0378">Hydrolase</keyword>
<evidence type="ECO:0000256" key="2">
    <source>
        <dbReference type="ARBA" id="ARBA00001947"/>
    </source>
</evidence>